<organism evidence="1 2">
    <name type="scientific">Hymenochirus boettgeri</name>
    <name type="common">Congo dwarf clawed frog</name>
    <dbReference type="NCBI Taxonomy" id="247094"/>
    <lineage>
        <taxon>Eukaryota</taxon>
        <taxon>Metazoa</taxon>
        <taxon>Chordata</taxon>
        <taxon>Craniata</taxon>
        <taxon>Vertebrata</taxon>
        <taxon>Euteleostomi</taxon>
        <taxon>Amphibia</taxon>
        <taxon>Batrachia</taxon>
        <taxon>Anura</taxon>
        <taxon>Pipoidea</taxon>
        <taxon>Pipidae</taxon>
        <taxon>Pipinae</taxon>
        <taxon>Hymenochirus</taxon>
    </lineage>
</organism>
<dbReference type="OrthoDB" id="6435999at2759"/>
<dbReference type="EMBL" id="JAACNH010000003">
    <property type="protein sequence ID" value="KAG8447839.1"/>
    <property type="molecule type" value="Genomic_DNA"/>
</dbReference>
<proteinExistence type="predicted"/>
<dbReference type="GO" id="GO:0031023">
    <property type="term" value="P:microtubule organizing center organization"/>
    <property type="evidence" value="ECO:0007669"/>
    <property type="project" value="TreeGrafter"/>
</dbReference>
<dbReference type="Proteomes" id="UP000812440">
    <property type="component" value="Chromosome 8_10"/>
</dbReference>
<gene>
    <name evidence="1" type="ORF">GDO86_015083</name>
</gene>
<evidence type="ECO:0008006" key="3">
    <source>
        <dbReference type="Google" id="ProtNLM"/>
    </source>
</evidence>
<protein>
    <recommendedName>
        <fullName evidence="3">HAUS augmin-like complex subunit 7</fullName>
    </recommendedName>
</protein>
<dbReference type="GO" id="GO:0051011">
    <property type="term" value="F:microtubule minus-end binding"/>
    <property type="evidence" value="ECO:0007669"/>
    <property type="project" value="TreeGrafter"/>
</dbReference>
<accession>A0A8T2JRI9</accession>
<reference evidence="1" key="1">
    <citation type="thesis" date="2020" institute="ProQuest LLC" country="789 East Eisenhower Parkway, Ann Arbor, MI, USA">
        <title>Comparative Genomics and Chromosome Evolution.</title>
        <authorList>
            <person name="Mudd A.B."/>
        </authorList>
    </citation>
    <scope>NUCLEOTIDE SEQUENCE</scope>
    <source>
        <strain evidence="1">Female2</strain>
        <tissue evidence="1">Blood</tissue>
    </source>
</reference>
<evidence type="ECO:0000313" key="1">
    <source>
        <dbReference type="EMBL" id="KAG8447839.1"/>
    </source>
</evidence>
<keyword evidence="2" id="KW-1185">Reference proteome</keyword>
<dbReference type="GO" id="GO:0051225">
    <property type="term" value="P:spindle assembly"/>
    <property type="evidence" value="ECO:0007669"/>
    <property type="project" value="TreeGrafter"/>
</dbReference>
<dbReference type="PANTHER" id="PTHR14352:SF2">
    <property type="entry name" value="HAUS AUGMIN-LIKE COMPLEX SUBUNIT 7"/>
    <property type="match status" value="1"/>
</dbReference>
<dbReference type="AlphaFoldDB" id="A0A8T2JRI9"/>
<sequence length="312" mass="35084">MISIFRSSVHRLGYFSSCCFLEFTPPIQINLSSLGISSRFKVKELARLGFDLMLCHFDDLDLIKGHASPQKQISFMKQLLNVIQFPDTISSTITIESISQSTEKNLGACMKENEELLKELFSSPHFQATLHPECNPWPADFKPLLVAEEPFQKRAPQSGKGNSLSYSVETLQEITSSLQALKVECADLCGDAPAGDSVVQKLKLALIEFHQRIVAFTEVYQNEFQEHCGHPTAEISPTGPFFQSVHQSLRTCCKELESIAQFIETSENIVDVVGKRQQSKEIWGGSSISTLYEKMKELKKNYEGFVQSFVQE</sequence>
<dbReference type="InterPro" id="IPR029711">
    <property type="entry name" value="Haus7-like"/>
</dbReference>
<name>A0A8T2JRI9_9PIPI</name>
<comment type="caution">
    <text evidence="1">The sequence shown here is derived from an EMBL/GenBank/DDBJ whole genome shotgun (WGS) entry which is preliminary data.</text>
</comment>
<evidence type="ECO:0000313" key="2">
    <source>
        <dbReference type="Proteomes" id="UP000812440"/>
    </source>
</evidence>
<dbReference type="GO" id="GO:0070652">
    <property type="term" value="C:HAUS complex"/>
    <property type="evidence" value="ECO:0007669"/>
    <property type="project" value="TreeGrafter"/>
</dbReference>
<dbReference type="PANTHER" id="PTHR14352">
    <property type="entry name" value="HAUS AUGMIN-LIKE COMPLEX SUBUNIT 7"/>
    <property type="match status" value="1"/>
</dbReference>